<dbReference type="Gene3D" id="1.10.3810.10">
    <property type="entry name" value="Biosynthetic peptidoglycan transglycosylase-like"/>
    <property type="match status" value="1"/>
</dbReference>
<dbReference type="Gene3D" id="3.40.710.10">
    <property type="entry name" value="DD-peptidase/beta-lactamase superfamily"/>
    <property type="match status" value="1"/>
</dbReference>
<protein>
    <recommendedName>
        <fullName evidence="3">Penicillin-binding protein transpeptidase domain-containing protein</fullName>
    </recommendedName>
</protein>
<evidence type="ECO:0000256" key="2">
    <source>
        <dbReference type="ARBA" id="ARBA00022679"/>
    </source>
</evidence>
<name>A0A5D0MUQ4_FLESI</name>
<keyword evidence="2" id="KW-0808">Transferase</keyword>
<organism evidence="4 5">
    <name type="scientific">Flexistipes sinusarabici</name>
    <dbReference type="NCBI Taxonomy" id="2352"/>
    <lineage>
        <taxon>Bacteria</taxon>
        <taxon>Pseudomonadati</taxon>
        <taxon>Deferribacterota</taxon>
        <taxon>Deferribacteres</taxon>
        <taxon>Deferribacterales</taxon>
        <taxon>Flexistipitaceae</taxon>
        <taxon>Flexistipes</taxon>
    </lineage>
</organism>
<dbReference type="RefSeq" id="WP_303700095.1">
    <property type="nucleotide sequence ID" value="NZ_VSIV01000034.1"/>
</dbReference>
<dbReference type="InterPro" id="IPR036950">
    <property type="entry name" value="PBP_transglycosylase"/>
</dbReference>
<dbReference type="InterPro" id="IPR001460">
    <property type="entry name" value="PCN-bd_Tpept"/>
</dbReference>
<dbReference type="InterPro" id="IPR023346">
    <property type="entry name" value="Lysozyme-like_dom_sf"/>
</dbReference>
<evidence type="ECO:0000313" key="5">
    <source>
        <dbReference type="Proteomes" id="UP000323337"/>
    </source>
</evidence>
<sequence length="570" mass="65208">MKTKLLFAFILPSFLILSTYLLLESLYSYYVYKAKPLKQIEYNENDENSRLQINLSGGQLIYVKQFVFVDEITSDNIDADLISVLNILFSEHGYKNISEYYVDNYFPSLSAGWENDYLREAALSYLNKNYDEKDLCLYYLNRIKFGKNIRGVGGLSLYLFNKEFESLDLRSKAYLLAYAVNFTENGGREFAGLSRQVDNALWQMFLNNTIDYSGYSKVVDTIINFNIYHDLKNKRYLPLIRKVEEELKRKSVDYQSGMYKIKLTLKHDLNATLAGKLKKYLGEKQPGLKAAYVLINYERGSIEALYGTKSYSYKDGISRTWKMKRQTGSIFKPFVYVTAFETGISPYDYIIDKQREYKTRSGIYSPDNYADYYMGKTYVRNGLVFSLNNATVKLALDTGLENVAEMAEKFGLTGVKSYLSMPLGANPFSVLDMAEAYTVFANKGIKKDVSLIASITRNGRKINISEDDRRVVSEKSVRMTLQCMRDVVRFGTARKSGVLAGTAGKTGTTNDYKDAWFAGILEPYVLMVWVGFDDMRSMGEKGTGGEMAAPVVAKLQKYLYSEERYTMKKQ</sequence>
<evidence type="ECO:0000313" key="4">
    <source>
        <dbReference type="EMBL" id="TYB35808.1"/>
    </source>
</evidence>
<comment type="caution">
    <text evidence="4">The sequence shown here is derived from an EMBL/GenBank/DDBJ whole genome shotgun (WGS) entry which is preliminary data.</text>
</comment>
<dbReference type="SUPFAM" id="SSF53955">
    <property type="entry name" value="Lysozyme-like"/>
    <property type="match status" value="1"/>
</dbReference>
<dbReference type="PANTHER" id="PTHR32282">
    <property type="entry name" value="BINDING PROTEIN TRANSPEPTIDASE, PUTATIVE-RELATED"/>
    <property type="match status" value="1"/>
</dbReference>
<dbReference type="GO" id="GO:0008955">
    <property type="term" value="F:peptidoglycan glycosyltransferase activity"/>
    <property type="evidence" value="ECO:0007669"/>
    <property type="project" value="TreeGrafter"/>
</dbReference>
<proteinExistence type="predicted"/>
<gene>
    <name evidence="4" type="ORF">FXF49_01215</name>
</gene>
<dbReference type="InterPro" id="IPR012338">
    <property type="entry name" value="Beta-lactam/transpept-like"/>
</dbReference>
<dbReference type="PANTHER" id="PTHR32282:SF33">
    <property type="entry name" value="PEPTIDOGLYCAN GLYCOSYLTRANSFERASE"/>
    <property type="match status" value="1"/>
</dbReference>
<dbReference type="AlphaFoldDB" id="A0A5D0MUQ4"/>
<dbReference type="InterPro" id="IPR050396">
    <property type="entry name" value="Glycosyltr_51/Transpeptidase"/>
</dbReference>
<dbReference type="EMBL" id="VSIV01000034">
    <property type="protein sequence ID" value="TYB35808.1"/>
    <property type="molecule type" value="Genomic_DNA"/>
</dbReference>
<dbReference type="Pfam" id="PF00905">
    <property type="entry name" value="Transpeptidase"/>
    <property type="match status" value="1"/>
</dbReference>
<keyword evidence="1" id="KW-0328">Glycosyltransferase</keyword>
<evidence type="ECO:0000256" key="1">
    <source>
        <dbReference type="ARBA" id="ARBA00022676"/>
    </source>
</evidence>
<reference evidence="4 5" key="1">
    <citation type="submission" date="2019-08" db="EMBL/GenBank/DDBJ databases">
        <title>Genomic characterization of a novel candidate phylum (ARYD3) from a high temperature, high salinity tertiary oil reservoir in north central Oklahoma, USA.</title>
        <authorList>
            <person name="Youssef N.H."/>
            <person name="Yadav A."/>
            <person name="Elshahed M.S."/>
        </authorList>
    </citation>
    <scope>NUCLEOTIDE SEQUENCE [LARGE SCALE GENOMIC DNA]</scope>
    <source>
        <strain evidence="4">ARYD1</strain>
    </source>
</reference>
<dbReference type="Proteomes" id="UP000323337">
    <property type="component" value="Unassembled WGS sequence"/>
</dbReference>
<accession>A0A5D0MUQ4</accession>
<dbReference type="SUPFAM" id="SSF56601">
    <property type="entry name" value="beta-lactamase/transpeptidase-like"/>
    <property type="match status" value="1"/>
</dbReference>
<evidence type="ECO:0000259" key="3">
    <source>
        <dbReference type="Pfam" id="PF00905"/>
    </source>
</evidence>
<feature type="domain" description="Penicillin-binding protein transpeptidase" evidence="3">
    <location>
        <begin position="291"/>
        <end position="554"/>
    </location>
</feature>
<dbReference type="GO" id="GO:0008658">
    <property type="term" value="F:penicillin binding"/>
    <property type="evidence" value="ECO:0007669"/>
    <property type="project" value="InterPro"/>
</dbReference>